<proteinExistence type="predicted"/>
<feature type="compositionally biased region" description="Low complexity" evidence="1">
    <location>
        <begin position="252"/>
        <end position="267"/>
    </location>
</feature>
<feature type="compositionally biased region" description="Basic residues" evidence="1">
    <location>
        <begin position="70"/>
        <end position="104"/>
    </location>
</feature>
<evidence type="ECO:0008006" key="4">
    <source>
        <dbReference type="Google" id="ProtNLM"/>
    </source>
</evidence>
<dbReference type="EMBL" id="KQ474086">
    <property type="protein sequence ID" value="KPV72520.1"/>
    <property type="molecule type" value="Genomic_DNA"/>
</dbReference>
<reference evidence="2 3" key="1">
    <citation type="journal article" date="2015" name="Front. Microbiol.">
        <title>Genome sequence of the plant growth promoting endophytic yeast Rhodotorula graminis WP1.</title>
        <authorList>
            <person name="Firrincieli A."/>
            <person name="Otillar R."/>
            <person name="Salamov A."/>
            <person name="Schmutz J."/>
            <person name="Khan Z."/>
            <person name="Redman R.S."/>
            <person name="Fleck N.D."/>
            <person name="Lindquist E."/>
            <person name="Grigoriev I.V."/>
            <person name="Doty S.L."/>
        </authorList>
    </citation>
    <scope>NUCLEOTIDE SEQUENCE [LARGE SCALE GENOMIC DNA]</scope>
    <source>
        <strain evidence="2 3">WP1</strain>
    </source>
</reference>
<gene>
    <name evidence="2" type="ORF">RHOBADRAFT_55625</name>
</gene>
<dbReference type="RefSeq" id="XP_018268569.1">
    <property type="nucleotide sequence ID" value="XM_018417939.1"/>
</dbReference>
<feature type="compositionally biased region" description="Acidic residues" evidence="1">
    <location>
        <begin position="217"/>
        <end position="229"/>
    </location>
</feature>
<feature type="region of interest" description="Disordered" evidence="1">
    <location>
        <begin position="1279"/>
        <end position="1310"/>
    </location>
</feature>
<accession>A0A0P9GYR6</accession>
<feature type="compositionally biased region" description="Low complexity" evidence="1">
    <location>
        <begin position="1163"/>
        <end position="1180"/>
    </location>
</feature>
<feature type="compositionally biased region" description="Basic and acidic residues" evidence="1">
    <location>
        <begin position="293"/>
        <end position="304"/>
    </location>
</feature>
<keyword evidence="3" id="KW-1185">Reference proteome</keyword>
<evidence type="ECO:0000313" key="3">
    <source>
        <dbReference type="Proteomes" id="UP000053890"/>
    </source>
</evidence>
<evidence type="ECO:0000313" key="2">
    <source>
        <dbReference type="EMBL" id="KPV72520.1"/>
    </source>
</evidence>
<feature type="region of interest" description="Disordered" evidence="1">
    <location>
        <begin position="791"/>
        <end position="832"/>
    </location>
</feature>
<feature type="compositionally biased region" description="Low complexity" evidence="1">
    <location>
        <begin position="848"/>
        <end position="859"/>
    </location>
</feature>
<feature type="region of interest" description="Disordered" evidence="1">
    <location>
        <begin position="614"/>
        <end position="683"/>
    </location>
</feature>
<feature type="compositionally biased region" description="Low complexity" evidence="1">
    <location>
        <begin position="9"/>
        <end position="42"/>
    </location>
</feature>
<feature type="compositionally biased region" description="Basic and acidic residues" evidence="1">
    <location>
        <begin position="1071"/>
        <end position="1081"/>
    </location>
</feature>
<dbReference type="GeneID" id="28978387"/>
<name>A0A0P9GYR6_RHOGW</name>
<feature type="compositionally biased region" description="Low complexity" evidence="1">
    <location>
        <begin position="1296"/>
        <end position="1310"/>
    </location>
</feature>
<feature type="compositionally biased region" description="Basic and acidic residues" evidence="1">
    <location>
        <begin position="60"/>
        <end position="69"/>
    </location>
</feature>
<feature type="region of interest" description="Disordered" evidence="1">
    <location>
        <begin position="1"/>
        <end position="335"/>
    </location>
</feature>
<dbReference type="Proteomes" id="UP000053890">
    <property type="component" value="Unassembled WGS sequence"/>
</dbReference>
<feature type="region of interest" description="Disordered" evidence="1">
    <location>
        <begin position="845"/>
        <end position="1196"/>
    </location>
</feature>
<dbReference type="OrthoDB" id="2525631at2759"/>
<sequence length="1323" mass="139521">MAIHRASRRSSTAAAPSPSDPASTRSAAAAAGLDASSEGGAAYALRKRTRSGAGLDGDDEGGRERDGRGALHKKEKGGKKGPGKAAGKGKGKGKGAGQKKKKKTTTAAAVAVAGARRAATKGRAKQGTASPVDVDPAPEHVPPPTSESLSMPGLVAAAVAAAEQEVHDDDDDLSSLTSLSDDEPEPHPPSSSPRASSLFTAAADDDERSIDGAAADYADDDEQDDDDTFDPVHPNRTSRPRRKSTTSDSRKSSASSSTSSAARPARAASRRRASLSPVVEVPVAARARAHKPGPRERARRAAEKAEEEEARALATSVQRRRSTAAQVDAPTAARRTSTDLRPLAMPTVVELYDRRGFVLDQARVEATSDVMLQRRSENAVESAIEALETGTQQTALCLAMNRFSAWCADKTVQIPVFPLTGAKLALFLARCTSTPLGSILLSTFPQPAAYPLPVADCLDVNLTADEGNRLTRELVKCWVDALSYAQMATFDIWAPHIELMRHHQHGLAGAGAAVGALDPSEPHPSLRPLHEDRAVLEVLGALEPAAHMQRYEERMRASISLGTGTGGGGGVEGVGEATVALALAQVVGAAGEMGPPSGTGKDKGKGRAVALGGEQQARAAPAASGKGKTKWVKGGKAVAPPIPLRGASSSSSITSHGLPPRSDTWTAATSPEHAALSRPTSTDWTTMHVPHGDAFAEPSTSFLEQASSTFLSDLGGEPTFANSFDEQYGMPFEPTSPRLYRRSSTSSLVLQPVLDLAAFPPLAPPADPFAVADSSSHDAASYLIDEQWRLSTTGGAPRRSRSVTHAARLENGSGPPASRFDLDAPAPAPAQAHSSYLPVRFAARQVGQSERPAPQQQQRPAPPPPEQRPHPRPSPEQQVQQRRPRPRYVEESQSGEQRFVSAQRATPKARPVGRLRTNEPHFLRREPPRHRLEPSRPVKEQPHVVHERPQRVVVEPEQQRVEPVEEYDPTRPQLGGSRLSLPPAPAGASRLHQRRNAIVATPPVPQPEAPPAFVIVNGQRYQLARDSPPPPDPGSAPTIEARAPLDDPTHPPYSMAGSTAPRSSQGGGEPARSDPLHEPGHPRPPSPDSQAPHKGFQFGTRSSMHPHPPPPPASSSCREQPAERVPSWTIPRHAAEPDQFFAQLVARTSSIHGTEPDQAHVGPPSVQPSQAQQSVSATPQGHLPHPAYLFAQRPASPPPYVDGPPAYVGAARTSCVDKWRRAAPDGFVGQVTLPAASSAAYPTPESPSGLFNGGEYPGIGPTSFVPLEGVVAAEIRGSPPAALEPVRPAQEDEAAEGAQQESGAQGQQLETAATMVGLGIGLE</sequence>
<feature type="compositionally biased region" description="Low complexity" evidence="1">
    <location>
        <begin position="277"/>
        <end position="286"/>
    </location>
</feature>
<feature type="compositionally biased region" description="Low complexity" evidence="1">
    <location>
        <begin position="105"/>
        <end position="117"/>
    </location>
</feature>
<evidence type="ECO:0000256" key="1">
    <source>
        <dbReference type="SAM" id="MobiDB-lite"/>
    </source>
</evidence>
<organism evidence="2 3">
    <name type="scientific">Rhodotorula graminis (strain WP1)</name>
    <dbReference type="NCBI Taxonomy" id="578459"/>
    <lineage>
        <taxon>Eukaryota</taxon>
        <taxon>Fungi</taxon>
        <taxon>Dikarya</taxon>
        <taxon>Basidiomycota</taxon>
        <taxon>Pucciniomycotina</taxon>
        <taxon>Microbotryomycetes</taxon>
        <taxon>Sporidiobolales</taxon>
        <taxon>Sporidiobolaceae</taxon>
        <taxon>Rhodotorula</taxon>
    </lineage>
</organism>
<protein>
    <recommendedName>
        <fullName evidence="4">Proteophosphoglycan ppg4</fullName>
    </recommendedName>
</protein>
<feature type="compositionally biased region" description="Basic and acidic residues" evidence="1">
    <location>
        <begin position="916"/>
        <end position="950"/>
    </location>
</feature>